<gene>
    <name evidence="11" type="ORF">BCR42DRAFT_345431</name>
</gene>
<dbReference type="GO" id="GO:0019358">
    <property type="term" value="P:nicotinate nucleotide salvage"/>
    <property type="evidence" value="ECO:0007669"/>
    <property type="project" value="EnsemblFungi"/>
</dbReference>
<dbReference type="SUPFAM" id="SSF54675">
    <property type="entry name" value="Nicotinate/Quinolinate PRTase N-terminal domain-like"/>
    <property type="match status" value="1"/>
</dbReference>
<keyword evidence="4" id="KW-0597">Phosphoprotein</keyword>
<evidence type="ECO:0000256" key="8">
    <source>
        <dbReference type="RuleBase" id="RU003838"/>
    </source>
</evidence>
<dbReference type="InterPro" id="IPR006406">
    <property type="entry name" value="Nic_PRibTrfase"/>
</dbReference>
<dbReference type="InterPro" id="IPR040727">
    <property type="entry name" value="NAPRTase_N"/>
</dbReference>
<name>A0A1X2IWD9_9FUNG</name>
<dbReference type="AlphaFoldDB" id="A0A1X2IWD9"/>
<dbReference type="GO" id="GO:0005829">
    <property type="term" value="C:cytosol"/>
    <property type="evidence" value="ECO:0007669"/>
    <property type="project" value="TreeGrafter"/>
</dbReference>
<evidence type="ECO:0000256" key="6">
    <source>
        <dbReference type="ARBA" id="ARBA00022642"/>
    </source>
</evidence>
<accession>A0A1X2IWD9</accession>
<evidence type="ECO:0000256" key="4">
    <source>
        <dbReference type="ARBA" id="ARBA00022553"/>
    </source>
</evidence>
<dbReference type="GO" id="GO:0031509">
    <property type="term" value="P:subtelomeric heterochromatin formation"/>
    <property type="evidence" value="ECO:0007669"/>
    <property type="project" value="EnsemblFungi"/>
</dbReference>
<reference evidence="11 12" key="1">
    <citation type="submission" date="2016-07" db="EMBL/GenBank/DDBJ databases">
        <title>Pervasive Adenine N6-methylation of Active Genes in Fungi.</title>
        <authorList>
            <consortium name="DOE Joint Genome Institute"/>
            <person name="Mondo S.J."/>
            <person name="Dannebaum R.O."/>
            <person name="Kuo R.C."/>
            <person name="Labutti K."/>
            <person name="Haridas S."/>
            <person name="Kuo A."/>
            <person name="Salamov A."/>
            <person name="Ahrendt S.R."/>
            <person name="Lipzen A."/>
            <person name="Sullivan W."/>
            <person name="Andreopoulos W.B."/>
            <person name="Clum A."/>
            <person name="Lindquist E."/>
            <person name="Daum C."/>
            <person name="Ramamoorthy G.K."/>
            <person name="Gryganskyi A."/>
            <person name="Culley D."/>
            <person name="Magnuson J.K."/>
            <person name="James T.Y."/>
            <person name="O'Malley M.A."/>
            <person name="Stajich J.E."/>
            <person name="Spatafora J.W."/>
            <person name="Visel A."/>
            <person name="Grigoriev I.V."/>
        </authorList>
    </citation>
    <scope>NUCLEOTIDE SEQUENCE [LARGE SCALE GENOMIC DNA]</scope>
    <source>
        <strain evidence="11 12">NRRL 1336</strain>
    </source>
</reference>
<comment type="catalytic activity">
    <reaction evidence="7 8">
        <text>5-phospho-alpha-D-ribose 1-diphosphate + nicotinate + ATP + H2O = nicotinate beta-D-ribonucleotide + ADP + phosphate + diphosphate</text>
        <dbReference type="Rhea" id="RHEA:36163"/>
        <dbReference type="ChEBI" id="CHEBI:15377"/>
        <dbReference type="ChEBI" id="CHEBI:30616"/>
        <dbReference type="ChEBI" id="CHEBI:32544"/>
        <dbReference type="ChEBI" id="CHEBI:33019"/>
        <dbReference type="ChEBI" id="CHEBI:43474"/>
        <dbReference type="ChEBI" id="CHEBI:57502"/>
        <dbReference type="ChEBI" id="CHEBI:58017"/>
        <dbReference type="ChEBI" id="CHEBI:456216"/>
        <dbReference type="EC" id="6.3.4.21"/>
    </reaction>
</comment>
<dbReference type="PANTHER" id="PTHR11098:SF1">
    <property type="entry name" value="NICOTINATE PHOSPHORIBOSYLTRANSFERASE"/>
    <property type="match status" value="1"/>
</dbReference>
<dbReference type="Pfam" id="PF17767">
    <property type="entry name" value="NAPRTase_N"/>
    <property type="match status" value="1"/>
</dbReference>
<feature type="domain" description="Nicotinate phosphoribosyltransferase N-terminal" evidence="10">
    <location>
        <begin position="10"/>
        <end position="132"/>
    </location>
</feature>
<dbReference type="GO" id="GO:0000781">
    <property type="term" value="C:chromosome, telomeric region"/>
    <property type="evidence" value="ECO:0007669"/>
    <property type="project" value="GOC"/>
</dbReference>
<dbReference type="PANTHER" id="PTHR11098">
    <property type="entry name" value="NICOTINATE PHOSPHORIBOSYLTRANSFERASE"/>
    <property type="match status" value="1"/>
</dbReference>
<comment type="similarity">
    <text evidence="2 8">Belongs to the NAPRTase family.</text>
</comment>
<evidence type="ECO:0000313" key="11">
    <source>
        <dbReference type="EMBL" id="ORZ22521.1"/>
    </source>
</evidence>
<dbReference type="EMBL" id="MCGE01000004">
    <property type="protein sequence ID" value="ORZ22521.1"/>
    <property type="molecule type" value="Genomic_DNA"/>
</dbReference>
<dbReference type="STRING" id="90262.A0A1X2IWD9"/>
<comment type="pathway">
    <text evidence="1 8">Cofactor biosynthesis; NAD(+) biosynthesis; nicotinate D-ribonucleotide from nicotinate: step 1/1.</text>
</comment>
<feature type="domain" description="Nicotinate/nicotinamide phosphoribosyltransferase" evidence="9">
    <location>
        <begin position="166"/>
        <end position="408"/>
    </location>
</feature>
<dbReference type="InterPro" id="IPR007229">
    <property type="entry name" value="Nic_PRibTrfase-Fam"/>
</dbReference>
<dbReference type="InterPro" id="IPR041525">
    <property type="entry name" value="N/Namide_PRibTrfase"/>
</dbReference>
<evidence type="ECO:0000256" key="7">
    <source>
        <dbReference type="ARBA" id="ARBA00048668"/>
    </source>
</evidence>
<dbReference type="InterPro" id="IPR036068">
    <property type="entry name" value="Nicotinate_pribotase-like_C"/>
</dbReference>
<evidence type="ECO:0000259" key="9">
    <source>
        <dbReference type="Pfam" id="PF04095"/>
    </source>
</evidence>
<dbReference type="UniPathway" id="UPA00253">
    <property type="reaction ID" value="UER00457"/>
</dbReference>
<proteinExistence type="inferred from homology"/>
<dbReference type="GO" id="GO:0005634">
    <property type="term" value="C:nucleus"/>
    <property type="evidence" value="ECO:0007669"/>
    <property type="project" value="EnsemblFungi"/>
</dbReference>
<dbReference type="SUPFAM" id="SSF51690">
    <property type="entry name" value="Nicotinate/Quinolinate PRTase C-terminal domain-like"/>
    <property type="match status" value="1"/>
</dbReference>
<protein>
    <recommendedName>
        <fullName evidence="3 8">Nicotinate phosphoribosyltransferase</fullName>
        <ecNumber evidence="3 8">6.3.4.21</ecNumber>
    </recommendedName>
</protein>
<dbReference type="Proteomes" id="UP000193560">
    <property type="component" value="Unassembled WGS sequence"/>
</dbReference>
<dbReference type="GO" id="GO:0004516">
    <property type="term" value="F:nicotinate phosphoribosyltransferase activity"/>
    <property type="evidence" value="ECO:0007669"/>
    <property type="project" value="UniProtKB-UniRule"/>
</dbReference>
<sequence length="410" mass="46463">MTDLALVSLLDNDLYKFTMQHAVLQHYKDAQVTYQFTNREKNLHLNAEAVDWLTKQVQGMANLTLTEEEQAYLSQLSFFDSAYVDYLVDFRYQPSEHVKIKFDSATGDLDLEISGLWHETILYEVPLLALISESYFRYVDRDWNYDDQPERAQLKAKRLLDAGCVFSEFGTRRRRDFKTHDIVMSALTLEYKTYQDQCKEGGVTPVGALSGTSNVHLARKYNVTPIGTVAHEFFMALSSLEGVEGANRKTLEKWYDTYHGALGIALTDTFTTPVFLKDFGHDLANKYIGVRQDSGSPSDFIPLMVDHYKSLGIDPQTKVIVFSDSLDVDRAINLLALSKKHGIKASFGIGTSFTNDYQKLSNPSEKSKPLNIVIKIKECNGKRVIKLSDDVLKHSADMTTVAEFKRQLGL</sequence>
<comment type="function">
    <text evidence="8">Catalyzes the synthesis of beta-nicotinate D-ribonucleotide from nicotinate and 5-phospho-D-ribose 1-phosphate at the expense of ATP.</text>
</comment>
<dbReference type="NCBIfam" id="NF003704">
    <property type="entry name" value="PRK05321.1"/>
    <property type="match status" value="1"/>
</dbReference>
<organism evidence="11 12">
    <name type="scientific">Absidia repens</name>
    <dbReference type="NCBI Taxonomy" id="90262"/>
    <lineage>
        <taxon>Eukaryota</taxon>
        <taxon>Fungi</taxon>
        <taxon>Fungi incertae sedis</taxon>
        <taxon>Mucoromycota</taxon>
        <taxon>Mucoromycotina</taxon>
        <taxon>Mucoromycetes</taxon>
        <taxon>Mucorales</taxon>
        <taxon>Cunninghamellaceae</taxon>
        <taxon>Absidia</taxon>
    </lineage>
</organism>
<dbReference type="HAMAP" id="MF_00570">
    <property type="entry name" value="NAPRTase"/>
    <property type="match status" value="1"/>
</dbReference>
<dbReference type="GO" id="GO:0034355">
    <property type="term" value="P:NAD+ biosynthetic process via the salvage pathway"/>
    <property type="evidence" value="ECO:0007669"/>
    <property type="project" value="TreeGrafter"/>
</dbReference>
<dbReference type="GO" id="GO:0000183">
    <property type="term" value="P:rDNA heterochromatin formation"/>
    <property type="evidence" value="ECO:0007669"/>
    <property type="project" value="EnsemblFungi"/>
</dbReference>
<dbReference type="Pfam" id="PF04095">
    <property type="entry name" value="NAPRTase"/>
    <property type="match status" value="1"/>
</dbReference>
<keyword evidence="11" id="KW-0808">Transferase</keyword>
<comment type="caution">
    <text evidence="11">The sequence shown here is derived from an EMBL/GenBank/DDBJ whole genome shotgun (WGS) entry which is preliminary data.</text>
</comment>
<dbReference type="NCBIfam" id="TIGR01514">
    <property type="entry name" value="NAPRTase"/>
    <property type="match status" value="1"/>
</dbReference>
<comment type="PTM">
    <text evidence="8">Transiently phosphorylated on a His residue during the reaction cycle. Phosphorylation strongly increases the affinity for substrates and increases the rate of nicotinate D-ribonucleotide production. Dephosphorylation regenerates the low-affinity form of the enzyme, leading to product release.</text>
</comment>
<keyword evidence="12" id="KW-1185">Reference proteome</keyword>
<dbReference type="GO" id="GO:0016757">
    <property type="term" value="F:glycosyltransferase activity"/>
    <property type="evidence" value="ECO:0007669"/>
    <property type="project" value="UniProtKB-KW"/>
</dbReference>
<evidence type="ECO:0000259" key="10">
    <source>
        <dbReference type="Pfam" id="PF17767"/>
    </source>
</evidence>
<evidence type="ECO:0000256" key="2">
    <source>
        <dbReference type="ARBA" id="ARBA00010897"/>
    </source>
</evidence>
<keyword evidence="11" id="KW-0328">Glycosyltransferase</keyword>
<evidence type="ECO:0000256" key="1">
    <source>
        <dbReference type="ARBA" id="ARBA00004952"/>
    </source>
</evidence>
<dbReference type="PIRSF" id="PIRSF000484">
    <property type="entry name" value="NAPRT"/>
    <property type="match status" value="1"/>
</dbReference>
<evidence type="ECO:0000256" key="3">
    <source>
        <dbReference type="ARBA" id="ARBA00013236"/>
    </source>
</evidence>
<evidence type="ECO:0000313" key="12">
    <source>
        <dbReference type="Proteomes" id="UP000193560"/>
    </source>
</evidence>
<keyword evidence="6 8" id="KW-0662">Pyridine nucleotide biosynthesis</keyword>
<dbReference type="Gene3D" id="3.20.140.10">
    <property type="entry name" value="nicotinate phosphoribosyltransferase"/>
    <property type="match status" value="1"/>
</dbReference>
<evidence type="ECO:0000256" key="5">
    <source>
        <dbReference type="ARBA" id="ARBA00022598"/>
    </source>
</evidence>
<keyword evidence="5 8" id="KW-0436">Ligase</keyword>
<dbReference type="EC" id="6.3.4.21" evidence="3 8"/>
<dbReference type="OrthoDB" id="193380at2759"/>